<comment type="similarity">
    <text evidence="1 2">Belongs to the VPS16 family.</text>
</comment>
<dbReference type="Gene3D" id="1.10.150.780">
    <property type="entry name" value="Vps16, C-terminal region"/>
    <property type="match status" value="1"/>
</dbReference>
<dbReference type="InterPro" id="IPR006926">
    <property type="entry name" value="Vps16_N"/>
</dbReference>
<evidence type="ECO:0000313" key="6">
    <source>
        <dbReference type="EMBL" id="KAL2048160.1"/>
    </source>
</evidence>
<accession>A0ABR4ART8</accession>
<comment type="caution">
    <text evidence="6">The sequence shown here is derived from an EMBL/GenBank/DDBJ whole genome shotgun (WGS) entry which is preliminary data.</text>
</comment>
<evidence type="ECO:0000256" key="1">
    <source>
        <dbReference type="ARBA" id="ARBA00009250"/>
    </source>
</evidence>
<evidence type="ECO:0000256" key="2">
    <source>
        <dbReference type="PIRNR" id="PIRNR007949"/>
    </source>
</evidence>
<dbReference type="PIRSF" id="PIRSF007949">
    <property type="entry name" value="VPS16"/>
    <property type="match status" value="1"/>
</dbReference>
<name>A0ABR4ART8_9LECA</name>
<feature type="signal peptide" evidence="3">
    <location>
        <begin position="1"/>
        <end position="22"/>
    </location>
</feature>
<evidence type="ECO:0000259" key="5">
    <source>
        <dbReference type="Pfam" id="PF04841"/>
    </source>
</evidence>
<dbReference type="PANTHER" id="PTHR12811">
    <property type="entry name" value="VACUOLAR PROTEIN SORTING VPS16"/>
    <property type="match status" value="1"/>
</dbReference>
<gene>
    <name evidence="6" type="ORF">N7G274_000071</name>
</gene>
<dbReference type="InterPro" id="IPR006925">
    <property type="entry name" value="Vps16_C"/>
</dbReference>
<dbReference type="Pfam" id="PF04841">
    <property type="entry name" value="Vps16_N"/>
    <property type="match status" value="1"/>
</dbReference>
<keyword evidence="2" id="KW-0653">Protein transport</keyword>
<feature type="domain" description="Vps16 N-terminal" evidence="5">
    <location>
        <begin position="45"/>
        <end position="448"/>
    </location>
</feature>
<dbReference type="InterPro" id="IPR038132">
    <property type="entry name" value="Vps16_C_sf"/>
</dbReference>
<keyword evidence="7" id="KW-1185">Reference proteome</keyword>
<dbReference type="EMBL" id="JBEFKJ010000001">
    <property type="protein sequence ID" value="KAL2048160.1"/>
    <property type="molecule type" value="Genomic_DNA"/>
</dbReference>
<feature type="chain" id="PRO_5046506333" description="Probable vacuolar protein sorting-associated protein 16 homolog" evidence="3">
    <location>
        <begin position="23"/>
        <end position="872"/>
    </location>
</feature>
<keyword evidence="3" id="KW-0732">Signal</keyword>
<evidence type="ECO:0000313" key="7">
    <source>
        <dbReference type="Proteomes" id="UP001590950"/>
    </source>
</evidence>
<feature type="domain" description="Vps16 C-terminal" evidence="4">
    <location>
        <begin position="542"/>
        <end position="852"/>
    </location>
</feature>
<sequence length="872" mass="97211">MSKTYFNIIVFNTCVLLRSIASSSISDFSVCSGCLCFAFSLMSKPTAGWERVGDRFYRKIKLYDAVFDQDLELENYVIAGAPCSGAIALYRDEVKLHTYRGSQTAKSSIDIYSCAGKLIRRINWDKGSIRGLGWSEEEKLLVVTEDGTVRCYYDLQGDFTQFSLGNGAEEHGVSSCRFWSSGFVAILSNNHLIAVSHYNEPRPRLLAIPPEGPVQSWTVIPPAHTLSRSVEVLLAIGQTIYVVDSTEAEDRVLPNGPFKHVSVSPNGLYVTLYTEDGHVWVITSDFQNKIGEYDSKAKTLPKDVQWCGNDSVLLAWEDEVHMIGPNGAVLKYYYDGWVHLLADTDGVRLMTNDVCEFLQKVPDTTEDVFKLGSTSPASVLLDAIDQLEKKSPKADENIQLIRPSLPDAVAACVQAAGQEYSIYWQKQLLKAASFGKSVLDLYSSDDFIDMCEKLRVLNAVRDYRIGLPLSLEQYERLTSENLIQRLINRREYLLAIRVSDYLRLPTNKIYVHWAAQKVRNSTAPEDTICNTVVKKLANKRGISFELIARAAYDEGRSHLATQLLNHESRAGKQVPLLLSMSEDELALDKAIASGDTDLVYFVLIHLKKTLPLASFFRLLTHRPLATALVEASASDQDQSLLKDLYYQDDRLLDGANLLFSEALAQTAPQTKIDKLKLASNALKDNTKDPTSSLYHKSYQEAQALIRLQTSLDSDLHAGEKVYTGLSLNATLHRLILTTHGKRANKVASDFRVPEKTFAWIRLRALVAKRDWTELEEIASKNKKSSIGWEPYFNEVLGAGNTKLAGGIFVAKCTGLTARERSEMWVKCGMIARAGEELAKAKDVEGLEDLRGRASGGSVVGIDRLIAQLRPKR</sequence>
<comment type="function">
    <text evidence="2">Essential for vacuolar protein sorting. Required for vacuole biogenesis, stability and to maintain vacuole morphology.</text>
</comment>
<dbReference type="InterPro" id="IPR016534">
    <property type="entry name" value="VPS16"/>
</dbReference>
<dbReference type="SUPFAM" id="SSF50978">
    <property type="entry name" value="WD40 repeat-like"/>
    <property type="match status" value="1"/>
</dbReference>
<evidence type="ECO:0000256" key="3">
    <source>
        <dbReference type="SAM" id="SignalP"/>
    </source>
</evidence>
<protein>
    <recommendedName>
        <fullName evidence="2">Probable vacuolar protein sorting-associated protein 16 homolog</fullName>
    </recommendedName>
</protein>
<organism evidence="6 7">
    <name type="scientific">Stereocaulon virgatum</name>
    <dbReference type="NCBI Taxonomy" id="373712"/>
    <lineage>
        <taxon>Eukaryota</taxon>
        <taxon>Fungi</taxon>
        <taxon>Dikarya</taxon>
        <taxon>Ascomycota</taxon>
        <taxon>Pezizomycotina</taxon>
        <taxon>Lecanoromycetes</taxon>
        <taxon>OSLEUM clade</taxon>
        <taxon>Lecanoromycetidae</taxon>
        <taxon>Lecanorales</taxon>
        <taxon>Lecanorineae</taxon>
        <taxon>Stereocaulaceae</taxon>
        <taxon>Stereocaulon</taxon>
    </lineage>
</organism>
<proteinExistence type="inferred from homology"/>
<keyword evidence="2" id="KW-0813">Transport</keyword>
<dbReference type="Gene3D" id="2.130.10.10">
    <property type="entry name" value="YVTN repeat-like/Quinoprotein amine dehydrogenase"/>
    <property type="match status" value="1"/>
</dbReference>
<evidence type="ECO:0000259" key="4">
    <source>
        <dbReference type="Pfam" id="PF04840"/>
    </source>
</evidence>
<dbReference type="Proteomes" id="UP001590950">
    <property type="component" value="Unassembled WGS sequence"/>
</dbReference>
<dbReference type="InterPro" id="IPR015943">
    <property type="entry name" value="WD40/YVTN_repeat-like_dom_sf"/>
</dbReference>
<reference evidence="6 7" key="1">
    <citation type="submission" date="2024-09" db="EMBL/GenBank/DDBJ databases">
        <title>Rethinking Asexuality: The Enigmatic Case of Functional Sexual Genes in Lepraria (Stereocaulaceae).</title>
        <authorList>
            <person name="Doellman M."/>
            <person name="Sun Y."/>
            <person name="Barcenas-Pena A."/>
            <person name="Lumbsch H.T."/>
            <person name="Grewe F."/>
        </authorList>
    </citation>
    <scope>NUCLEOTIDE SEQUENCE [LARGE SCALE GENOMIC DNA]</scope>
    <source>
        <strain evidence="6 7">Mercado 3170</strain>
    </source>
</reference>
<dbReference type="InterPro" id="IPR036322">
    <property type="entry name" value="WD40_repeat_dom_sf"/>
</dbReference>
<dbReference type="PANTHER" id="PTHR12811:SF0">
    <property type="entry name" value="VACUOLAR PROTEIN SORTING-ASSOCIATED PROTEIN 16 HOMOLOG"/>
    <property type="match status" value="1"/>
</dbReference>
<dbReference type="Pfam" id="PF04840">
    <property type="entry name" value="Vps16_C"/>
    <property type="match status" value="1"/>
</dbReference>